<sequence>MVHLSGETSNQLFEVLADWNAQLTSCSLYENPEELPFQLDGAASQKTADSANSDGEEPVETYGSGSWTG</sequence>
<dbReference type="AlphaFoldDB" id="A0A5A7MQ31"/>
<evidence type="ECO:0000256" key="1">
    <source>
        <dbReference type="SAM" id="MobiDB-lite"/>
    </source>
</evidence>
<reference evidence="2 3" key="1">
    <citation type="submission" date="2019-09" db="EMBL/GenBank/DDBJ databases">
        <title>NBRP : Genome information of microbial organism related human and environment.</title>
        <authorList>
            <person name="Hattori M."/>
            <person name="Oshima K."/>
            <person name="Inaba H."/>
            <person name="Suda W."/>
            <person name="Sakamoto M."/>
            <person name="Iino T."/>
            <person name="Kitahara M."/>
            <person name="Oshida Y."/>
            <person name="Iida T."/>
            <person name="Kudo T."/>
            <person name="Itoh T."/>
            <person name="Ohkuma M."/>
        </authorList>
    </citation>
    <scope>NUCLEOTIDE SEQUENCE [LARGE SCALE GENOMIC DNA]</scope>
    <source>
        <strain evidence="2 3">Hi-2</strain>
    </source>
</reference>
<accession>A0A5A7MQ31</accession>
<evidence type="ECO:0000313" key="3">
    <source>
        <dbReference type="Proteomes" id="UP000322084"/>
    </source>
</evidence>
<dbReference type="EMBL" id="BKCL01000005">
    <property type="protein sequence ID" value="GEQ98142.1"/>
    <property type="molecule type" value="Genomic_DNA"/>
</dbReference>
<feature type="region of interest" description="Disordered" evidence="1">
    <location>
        <begin position="37"/>
        <end position="69"/>
    </location>
</feature>
<evidence type="ECO:0000313" key="2">
    <source>
        <dbReference type="EMBL" id="GEQ98142.1"/>
    </source>
</evidence>
<name>A0A5A7MQ31_9PROT</name>
<organism evidence="2 3">
    <name type="scientific">Iodidimonas gelatinilytica</name>
    <dbReference type="NCBI Taxonomy" id="1236966"/>
    <lineage>
        <taxon>Bacteria</taxon>
        <taxon>Pseudomonadati</taxon>
        <taxon>Pseudomonadota</taxon>
        <taxon>Alphaproteobacteria</taxon>
        <taxon>Iodidimonadales</taxon>
        <taxon>Iodidimonadaceae</taxon>
        <taxon>Iodidimonas</taxon>
    </lineage>
</organism>
<protein>
    <submittedName>
        <fullName evidence="2">Uncharacterized protein</fullName>
    </submittedName>
</protein>
<comment type="caution">
    <text evidence="2">The sequence shown here is derived from an EMBL/GenBank/DDBJ whole genome shotgun (WGS) entry which is preliminary data.</text>
</comment>
<gene>
    <name evidence="2" type="ORF">JCM17844_17790</name>
</gene>
<dbReference type="Proteomes" id="UP000322084">
    <property type="component" value="Unassembled WGS sequence"/>
</dbReference>
<feature type="compositionally biased region" description="Polar residues" evidence="1">
    <location>
        <begin position="44"/>
        <end position="53"/>
    </location>
</feature>
<proteinExistence type="predicted"/>